<dbReference type="EMBL" id="CAKOFQ010006777">
    <property type="protein sequence ID" value="CAH1970742.1"/>
    <property type="molecule type" value="Genomic_DNA"/>
</dbReference>
<dbReference type="Gene3D" id="3.30.420.10">
    <property type="entry name" value="Ribonuclease H-like superfamily/Ribonuclease H"/>
    <property type="match status" value="1"/>
</dbReference>
<dbReference type="OrthoDB" id="10065579at2759"/>
<dbReference type="AlphaFoldDB" id="A0A9P0P6G5"/>
<proteinExistence type="predicted"/>
<gene>
    <name evidence="1" type="ORF">ACAOBT_LOCUS9083</name>
</gene>
<organism evidence="1 2">
    <name type="scientific">Acanthoscelides obtectus</name>
    <name type="common">Bean weevil</name>
    <name type="synonym">Bruchus obtectus</name>
    <dbReference type="NCBI Taxonomy" id="200917"/>
    <lineage>
        <taxon>Eukaryota</taxon>
        <taxon>Metazoa</taxon>
        <taxon>Ecdysozoa</taxon>
        <taxon>Arthropoda</taxon>
        <taxon>Hexapoda</taxon>
        <taxon>Insecta</taxon>
        <taxon>Pterygota</taxon>
        <taxon>Neoptera</taxon>
        <taxon>Endopterygota</taxon>
        <taxon>Coleoptera</taxon>
        <taxon>Polyphaga</taxon>
        <taxon>Cucujiformia</taxon>
        <taxon>Chrysomeloidea</taxon>
        <taxon>Chrysomelidae</taxon>
        <taxon>Bruchinae</taxon>
        <taxon>Bruchini</taxon>
        <taxon>Acanthoscelides</taxon>
    </lineage>
</organism>
<accession>A0A9P0P6G5</accession>
<reference evidence="1" key="1">
    <citation type="submission" date="2022-03" db="EMBL/GenBank/DDBJ databases">
        <authorList>
            <person name="Sayadi A."/>
        </authorList>
    </citation>
    <scope>NUCLEOTIDE SEQUENCE</scope>
</reference>
<dbReference type="InterPro" id="IPR036397">
    <property type="entry name" value="RNaseH_sf"/>
</dbReference>
<protein>
    <submittedName>
        <fullName evidence="1">Uncharacterized protein</fullName>
    </submittedName>
</protein>
<keyword evidence="2" id="KW-1185">Reference proteome</keyword>
<name>A0A9P0P6G5_ACAOB</name>
<sequence>MFKEDRKHVKDEHRVLDCERRLSPDLAPADFFLFPRIKRVLKGDRFGSIEAVQAATTKTLNSIPETDFQRSFDGWQQFMDEGKMYFEDY</sequence>
<evidence type="ECO:0000313" key="2">
    <source>
        <dbReference type="Proteomes" id="UP001152888"/>
    </source>
</evidence>
<dbReference type="Proteomes" id="UP001152888">
    <property type="component" value="Unassembled WGS sequence"/>
</dbReference>
<comment type="caution">
    <text evidence="1">The sequence shown here is derived from an EMBL/GenBank/DDBJ whole genome shotgun (WGS) entry which is preliminary data.</text>
</comment>
<dbReference type="GO" id="GO:0003676">
    <property type="term" value="F:nucleic acid binding"/>
    <property type="evidence" value="ECO:0007669"/>
    <property type="project" value="InterPro"/>
</dbReference>
<evidence type="ECO:0000313" key="1">
    <source>
        <dbReference type="EMBL" id="CAH1970742.1"/>
    </source>
</evidence>